<organism evidence="1 2">
    <name type="scientific">Sorangium cellulosum So0157-2</name>
    <dbReference type="NCBI Taxonomy" id="1254432"/>
    <lineage>
        <taxon>Bacteria</taxon>
        <taxon>Pseudomonadati</taxon>
        <taxon>Myxococcota</taxon>
        <taxon>Polyangia</taxon>
        <taxon>Polyangiales</taxon>
        <taxon>Polyangiaceae</taxon>
        <taxon>Sorangium</taxon>
    </lineage>
</organism>
<dbReference type="Proteomes" id="UP000014803">
    <property type="component" value="Chromosome"/>
</dbReference>
<dbReference type="PATRIC" id="fig|1254432.3.peg.7552"/>
<reference evidence="1 2" key="1">
    <citation type="journal article" date="2013" name="Sci. Rep.">
        <title>Extraordinary expansion of a Sorangium cellulosum genome from an alkaline milieu.</title>
        <authorList>
            <person name="Han K."/>
            <person name="Li Z.F."/>
            <person name="Peng R."/>
            <person name="Zhu L.P."/>
            <person name="Zhou T."/>
            <person name="Wang L.G."/>
            <person name="Li S.G."/>
            <person name="Zhang X.B."/>
            <person name="Hu W."/>
            <person name="Wu Z.H."/>
            <person name="Qin N."/>
            <person name="Li Y.Z."/>
        </authorList>
    </citation>
    <scope>NUCLEOTIDE SEQUENCE [LARGE SCALE GENOMIC DNA]</scope>
    <source>
        <strain evidence="1 2">So0157-2</strain>
    </source>
</reference>
<gene>
    <name evidence="1" type="ORF">SCE1572_33290</name>
</gene>
<sequence length="55" mass="5698">MAGITALMPWAMARAARRAPAARPSSAGEIAPAERLRLAASALSIGLGARWLLRA</sequence>
<dbReference type="EMBL" id="CP003969">
    <property type="protein sequence ID" value="AGP38936.1"/>
    <property type="molecule type" value="Genomic_DNA"/>
</dbReference>
<evidence type="ECO:0000313" key="1">
    <source>
        <dbReference type="EMBL" id="AGP38936.1"/>
    </source>
</evidence>
<proteinExistence type="predicted"/>
<name>S4Y3A3_SORCE</name>
<accession>S4Y3A3</accession>
<evidence type="ECO:0000313" key="2">
    <source>
        <dbReference type="Proteomes" id="UP000014803"/>
    </source>
</evidence>
<dbReference type="STRING" id="1254432.SCE1572_33290"/>
<dbReference type="HOGENOM" id="CLU_3030054_0_0_7"/>
<dbReference type="KEGG" id="scu:SCE1572_33290"/>
<dbReference type="AlphaFoldDB" id="S4Y3A3"/>
<dbReference type="RefSeq" id="WP_020738562.1">
    <property type="nucleotide sequence ID" value="NC_021658.1"/>
</dbReference>
<protein>
    <submittedName>
        <fullName evidence="1">Uncharacterized protein</fullName>
    </submittedName>
</protein>